<reference evidence="4" key="2">
    <citation type="submission" date="2018-07" db="EMBL/GenBank/DDBJ databases">
        <authorList>
            <consortium name="GenomeTrakr network: Whole genome sequencing for foodborne pathogen traceback"/>
        </authorList>
    </citation>
    <scope>NUCLEOTIDE SEQUENCE</scope>
    <source>
        <plasmid evidence="4">pCFSAN008798</plasmid>
    </source>
</reference>
<dbReference type="AlphaFoldDB" id="A0A735G2K8"/>
<keyword evidence="4" id="KW-0614">Plasmid</keyword>
<feature type="region of interest" description="Disordered" evidence="1">
    <location>
        <begin position="1"/>
        <end position="22"/>
    </location>
</feature>
<gene>
    <name evidence="4" type="ORF">B6J96_25555</name>
    <name evidence="2" type="ORF">G4L24_005176</name>
    <name evidence="3" type="ORF">G9G20_005185</name>
</gene>
<dbReference type="EMBL" id="DAASSO010000048">
    <property type="protein sequence ID" value="HAE6851609.1"/>
    <property type="molecule type" value="Genomic_DNA"/>
</dbReference>
<sequence length="57" mass="6026">MRELDNKELNIVGGAGDPLTDPNSQIMRQIMAGAAQIPVNVPIPKVPMGPTWNGSKG</sequence>
<reference evidence="4" key="4">
    <citation type="submission" date="2021-05" db="EMBL/GenBank/DDBJ databases">
        <title>Whole genome PacBio Sequel sequence of Salmonella enterica subsp. enterica.</title>
        <authorList>
            <person name="Hoffmann M."/>
            <person name="Balkey M."/>
            <person name="Luo Y."/>
        </authorList>
    </citation>
    <scope>NUCLEOTIDE SEQUENCE</scope>
    <source>
        <plasmid evidence="4">pCFSAN008798</plasmid>
    </source>
</reference>
<reference evidence="2" key="3">
    <citation type="submission" date="2018-07" db="EMBL/GenBank/DDBJ databases">
        <authorList>
            <consortium name="NCBI Pathogen Detection Project"/>
        </authorList>
    </citation>
    <scope>NUCLEOTIDE SEQUENCE</scope>
    <source>
        <strain evidence="2">12-0651</strain>
        <strain evidence="3">13-4272</strain>
    </source>
</reference>
<name>A0A735G2K8_SALMU</name>
<accession>A0A735G2K8</accession>
<evidence type="ECO:0000313" key="4">
    <source>
        <dbReference type="EMBL" id="QVY42465.1"/>
    </source>
</evidence>
<dbReference type="EMBL" id="CP075049">
    <property type="protein sequence ID" value="QVY42465.1"/>
    <property type="molecule type" value="Genomic_DNA"/>
</dbReference>
<organism evidence="2">
    <name type="scientific">Salmonella muenchen</name>
    <dbReference type="NCBI Taxonomy" id="596"/>
    <lineage>
        <taxon>Bacteria</taxon>
        <taxon>Pseudomonadati</taxon>
        <taxon>Pseudomonadota</taxon>
        <taxon>Gammaproteobacteria</taxon>
        <taxon>Enterobacterales</taxon>
        <taxon>Enterobacteriaceae</taxon>
        <taxon>Salmonella</taxon>
    </lineage>
</organism>
<evidence type="ECO:0000313" key="2">
    <source>
        <dbReference type="EMBL" id="HAE6851609.1"/>
    </source>
</evidence>
<evidence type="ECO:0000256" key="1">
    <source>
        <dbReference type="SAM" id="MobiDB-lite"/>
    </source>
</evidence>
<reference evidence="2" key="1">
    <citation type="journal article" date="2018" name="Genome Biol.">
        <title>SKESA: strategic k-mer extension for scrupulous assemblies.</title>
        <authorList>
            <person name="Souvorov A."/>
            <person name="Agarwala R."/>
            <person name="Lipman D.J."/>
        </authorList>
    </citation>
    <scope>NUCLEOTIDE SEQUENCE</scope>
    <source>
        <strain evidence="2">12-0651</strain>
        <strain evidence="3">13-4272</strain>
    </source>
</reference>
<evidence type="ECO:0000313" key="3">
    <source>
        <dbReference type="EMBL" id="HAF1209130.1"/>
    </source>
</evidence>
<geneLocation type="plasmid" evidence="4">
    <name>pCFSAN008798</name>
</geneLocation>
<proteinExistence type="predicted"/>
<dbReference type="EMBL" id="DAAUDP010000022">
    <property type="protein sequence ID" value="HAF1209130.1"/>
    <property type="molecule type" value="Genomic_DNA"/>
</dbReference>
<dbReference type="RefSeq" id="WP_023230112.1">
    <property type="nucleotide sequence ID" value="NZ_MLSV01000026.1"/>
</dbReference>
<protein>
    <submittedName>
        <fullName evidence="2">Uncharacterized protein</fullName>
    </submittedName>
</protein>